<dbReference type="RefSeq" id="WP_210059056.1">
    <property type="nucleotide sequence ID" value="NZ_BAAAMH010000011.1"/>
</dbReference>
<accession>A0ABS4ZDW9</accession>
<proteinExistence type="predicted"/>
<gene>
    <name evidence="1" type="ORF">JOF54_003932</name>
</gene>
<name>A0ABS4ZDW9_9ACTN</name>
<evidence type="ECO:0000313" key="1">
    <source>
        <dbReference type="EMBL" id="MBP2419010.1"/>
    </source>
</evidence>
<reference evidence="1 2" key="1">
    <citation type="submission" date="2021-03" db="EMBL/GenBank/DDBJ databases">
        <title>Sequencing the genomes of 1000 actinobacteria strains.</title>
        <authorList>
            <person name="Klenk H.-P."/>
        </authorList>
    </citation>
    <scope>NUCLEOTIDE SEQUENCE [LARGE SCALE GENOMIC DNA]</scope>
    <source>
        <strain evidence="1 2">DSM 12936</strain>
    </source>
</reference>
<comment type="caution">
    <text evidence="1">The sequence shown here is derived from an EMBL/GenBank/DDBJ whole genome shotgun (WGS) entry which is preliminary data.</text>
</comment>
<keyword evidence="2" id="KW-1185">Reference proteome</keyword>
<organism evidence="1 2">
    <name type="scientific">Microlunatus capsulatus</name>
    <dbReference type="NCBI Taxonomy" id="99117"/>
    <lineage>
        <taxon>Bacteria</taxon>
        <taxon>Bacillati</taxon>
        <taxon>Actinomycetota</taxon>
        <taxon>Actinomycetes</taxon>
        <taxon>Propionibacteriales</taxon>
        <taxon>Propionibacteriaceae</taxon>
        <taxon>Microlunatus</taxon>
    </lineage>
</organism>
<dbReference type="EMBL" id="JAGIOB010000001">
    <property type="protein sequence ID" value="MBP2419010.1"/>
    <property type="molecule type" value="Genomic_DNA"/>
</dbReference>
<protein>
    <submittedName>
        <fullName evidence="1">Uncharacterized protein</fullName>
    </submittedName>
</protein>
<sequence length="166" mass="17286">MGAIAGTDIAMQIVKGGKDMVSGLNTANQGIQDAADKLGYAGATGQGRYVSGGPVRGPGTGKSDSIPARLSNGEWVVPEEAASVPSNRRILADMTYGRGRRVLERNYAQGYANGGPVYVPAAAPAGNDYSFNPVFNGPVVDPDAALRAAESRRRNRLTMLGVGRHL</sequence>
<evidence type="ECO:0000313" key="2">
    <source>
        <dbReference type="Proteomes" id="UP000758168"/>
    </source>
</evidence>
<dbReference type="Proteomes" id="UP000758168">
    <property type="component" value="Unassembled WGS sequence"/>
</dbReference>